<evidence type="ECO:0000256" key="11">
    <source>
        <dbReference type="ARBA" id="ARBA00023008"/>
    </source>
</evidence>
<feature type="compositionally biased region" description="Polar residues" evidence="16">
    <location>
        <begin position="283"/>
        <end position="296"/>
    </location>
</feature>
<evidence type="ECO:0000256" key="1">
    <source>
        <dbReference type="ARBA" id="ARBA00004141"/>
    </source>
</evidence>
<dbReference type="SUPFAM" id="SSF49503">
    <property type="entry name" value="Cupredoxins"/>
    <property type="match status" value="1"/>
</dbReference>
<accession>A0A5J5L080</accession>
<comment type="function">
    <text evidence="13">Subunits I and II form the functional core of the enzyme complex. Electrons originating in cytochrome c are transferred via heme a and Cu(A) to the binuclear center formed by heme a3 and Cu(B).</text>
</comment>
<dbReference type="GO" id="GO:0042773">
    <property type="term" value="P:ATP synthesis coupled electron transport"/>
    <property type="evidence" value="ECO:0007669"/>
    <property type="project" value="TreeGrafter"/>
</dbReference>
<evidence type="ECO:0000313" key="20">
    <source>
        <dbReference type="Proteomes" id="UP000325957"/>
    </source>
</evidence>
<keyword evidence="5" id="KW-0679">Respiratory chain</keyword>
<evidence type="ECO:0000256" key="14">
    <source>
        <dbReference type="ARBA" id="ARBA00031399"/>
    </source>
</evidence>
<evidence type="ECO:0000256" key="6">
    <source>
        <dbReference type="ARBA" id="ARBA00022692"/>
    </source>
</evidence>
<gene>
    <name evidence="19" type="primary">coxB</name>
    <name evidence="19" type="ORF">FCK90_03675</name>
</gene>
<dbReference type="Gene3D" id="1.10.287.90">
    <property type="match status" value="1"/>
</dbReference>
<reference evidence="19 20" key="1">
    <citation type="submission" date="2019-05" db="EMBL/GenBank/DDBJ databases">
        <title>Kocuria coralli sp. nov., a novel actinobacterium isolated from coral reef seawater.</title>
        <authorList>
            <person name="Li J."/>
        </authorList>
    </citation>
    <scope>NUCLEOTIDE SEQUENCE [LARGE SCALE GENOMIC DNA]</scope>
    <source>
        <strain evidence="19 20">SCSIO 13007</strain>
    </source>
</reference>
<evidence type="ECO:0000256" key="15">
    <source>
        <dbReference type="ARBA" id="ARBA00047816"/>
    </source>
</evidence>
<sequence length="328" mass="36773">MPRPESSHISVPGAPPKEEGPSVSSHPRTDSRRTRALKLSGLGAIAVLALTGCSQEVRNGWMPIGDSAPTDNAQQIMDLWVGSWVAALVVGLVAWGLMLWCMVAYRRRKNEVGYPRQVAYHLPLEIFYTIVPIALVVSLFFFSERALTQIIPRHENPDVTIQVIGKQWAWDFNYVDDDVYYSGTQAHLNTDGAEGVEETLPTLYLPVDSDVEVELSSRDVIHSFWVPAFLEKIDMIPNRTNHMSFHTEREGTFQGKCAELCGEYHSEMLFNVEVVSQAEYDSQMQQLRDQGNSGQLGSEYGRNVNEEPEGAIMRDNPVGSSYDSYNEN</sequence>
<feature type="domain" description="Cytochrome oxidase subunit II copper A binding" evidence="18">
    <location>
        <begin position="156"/>
        <end position="286"/>
    </location>
</feature>
<evidence type="ECO:0000256" key="10">
    <source>
        <dbReference type="ARBA" id="ARBA00022989"/>
    </source>
</evidence>
<protein>
    <recommendedName>
        <fullName evidence="3">cytochrome-c oxidase</fullName>
        <ecNumber evidence="3">7.1.1.9</ecNumber>
    </recommendedName>
    <alternativeName>
        <fullName evidence="14">Cytochrome aa3 subunit 2</fullName>
    </alternativeName>
</protein>
<dbReference type="GO" id="GO:0005507">
    <property type="term" value="F:copper ion binding"/>
    <property type="evidence" value="ECO:0007669"/>
    <property type="project" value="InterPro"/>
</dbReference>
<dbReference type="GO" id="GO:0004129">
    <property type="term" value="F:cytochrome-c oxidase activity"/>
    <property type="evidence" value="ECO:0007669"/>
    <property type="project" value="UniProtKB-EC"/>
</dbReference>
<dbReference type="PROSITE" id="PS50857">
    <property type="entry name" value="COX2_CUA"/>
    <property type="match status" value="1"/>
</dbReference>
<keyword evidence="10 17" id="KW-1133">Transmembrane helix</keyword>
<keyword evidence="19" id="KW-0560">Oxidoreductase</keyword>
<keyword evidence="4" id="KW-0813">Transport</keyword>
<evidence type="ECO:0000256" key="16">
    <source>
        <dbReference type="SAM" id="MobiDB-lite"/>
    </source>
</evidence>
<dbReference type="PROSITE" id="PS00078">
    <property type="entry name" value="COX2"/>
    <property type="match status" value="1"/>
</dbReference>
<evidence type="ECO:0000313" key="19">
    <source>
        <dbReference type="EMBL" id="KAA9395020.1"/>
    </source>
</evidence>
<keyword evidence="12 17" id="KW-0472">Membrane</keyword>
<proteinExistence type="inferred from homology"/>
<comment type="subcellular location">
    <subcellularLocation>
        <location evidence="1">Membrane</location>
        <topology evidence="1">Multi-pass membrane protein</topology>
    </subcellularLocation>
</comment>
<evidence type="ECO:0000256" key="4">
    <source>
        <dbReference type="ARBA" id="ARBA00022448"/>
    </source>
</evidence>
<keyword evidence="8" id="KW-1278">Translocase</keyword>
<comment type="similarity">
    <text evidence="2">Belongs to the cytochrome c oxidase subunit 2 family.</text>
</comment>
<comment type="caution">
    <text evidence="19">The sequence shown here is derived from an EMBL/GenBank/DDBJ whole genome shotgun (WGS) entry which is preliminary data.</text>
</comment>
<feature type="compositionally biased region" description="Polar residues" evidence="16">
    <location>
        <begin position="318"/>
        <end position="328"/>
    </location>
</feature>
<dbReference type="SUPFAM" id="SSF81464">
    <property type="entry name" value="Cytochrome c oxidase subunit II-like, transmembrane region"/>
    <property type="match status" value="1"/>
</dbReference>
<keyword evidence="7" id="KW-0479">Metal-binding</keyword>
<evidence type="ECO:0000256" key="17">
    <source>
        <dbReference type="SAM" id="Phobius"/>
    </source>
</evidence>
<dbReference type="InterPro" id="IPR036257">
    <property type="entry name" value="Cyt_c_oxidase_su2_TM_sf"/>
</dbReference>
<dbReference type="AlphaFoldDB" id="A0A5J5L080"/>
<evidence type="ECO:0000259" key="18">
    <source>
        <dbReference type="PROSITE" id="PS50857"/>
    </source>
</evidence>
<evidence type="ECO:0000256" key="8">
    <source>
        <dbReference type="ARBA" id="ARBA00022967"/>
    </source>
</evidence>
<name>A0A5J5L080_9MICC</name>
<dbReference type="NCBIfam" id="TIGR02866">
    <property type="entry name" value="CoxB"/>
    <property type="match status" value="1"/>
</dbReference>
<feature type="region of interest" description="Disordered" evidence="16">
    <location>
        <begin position="1"/>
        <end position="31"/>
    </location>
</feature>
<evidence type="ECO:0000256" key="7">
    <source>
        <dbReference type="ARBA" id="ARBA00022723"/>
    </source>
</evidence>
<organism evidence="19 20">
    <name type="scientific">Kocuria coralli</name>
    <dbReference type="NCBI Taxonomy" id="1461025"/>
    <lineage>
        <taxon>Bacteria</taxon>
        <taxon>Bacillati</taxon>
        <taxon>Actinomycetota</taxon>
        <taxon>Actinomycetes</taxon>
        <taxon>Micrococcales</taxon>
        <taxon>Micrococcaceae</taxon>
        <taxon>Kocuria</taxon>
    </lineage>
</organism>
<dbReference type="InterPro" id="IPR045187">
    <property type="entry name" value="CcO_II"/>
</dbReference>
<dbReference type="GO" id="GO:0016020">
    <property type="term" value="C:membrane"/>
    <property type="evidence" value="ECO:0007669"/>
    <property type="project" value="UniProtKB-SubCell"/>
</dbReference>
<dbReference type="Pfam" id="PF00116">
    <property type="entry name" value="COX2"/>
    <property type="match status" value="1"/>
</dbReference>
<keyword evidence="6 17" id="KW-0812">Transmembrane</keyword>
<dbReference type="OrthoDB" id="9781261at2"/>
<dbReference type="EC" id="7.1.1.9" evidence="3"/>
<dbReference type="PANTHER" id="PTHR22888">
    <property type="entry name" value="CYTOCHROME C OXIDASE, SUBUNIT II"/>
    <property type="match status" value="1"/>
</dbReference>
<feature type="transmembrane region" description="Helical" evidence="17">
    <location>
        <begin position="126"/>
        <end position="143"/>
    </location>
</feature>
<evidence type="ECO:0000256" key="2">
    <source>
        <dbReference type="ARBA" id="ARBA00007866"/>
    </source>
</evidence>
<evidence type="ECO:0000256" key="5">
    <source>
        <dbReference type="ARBA" id="ARBA00022660"/>
    </source>
</evidence>
<evidence type="ECO:0000256" key="9">
    <source>
        <dbReference type="ARBA" id="ARBA00022982"/>
    </source>
</evidence>
<dbReference type="InterPro" id="IPR014222">
    <property type="entry name" value="Cyt_c_oxidase_su2"/>
</dbReference>
<keyword evidence="20" id="KW-1185">Reference proteome</keyword>
<dbReference type="EMBL" id="SZWF01000003">
    <property type="protein sequence ID" value="KAA9395020.1"/>
    <property type="molecule type" value="Genomic_DNA"/>
</dbReference>
<dbReference type="PANTHER" id="PTHR22888:SF9">
    <property type="entry name" value="CYTOCHROME C OXIDASE SUBUNIT 2"/>
    <property type="match status" value="1"/>
</dbReference>
<evidence type="ECO:0000256" key="12">
    <source>
        <dbReference type="ARBA" id="ARBA00023136"/>
    </source>
</evidence>
<dbReference type="InterPro" id="IPR008972">
    <property type="entry name" value="Cupredoxin"/>
</dbReference>
<dbReference type="Gene3D" id="2.60.40.420">
    <property type="entry name" value="Cupredoxins - blue copper proteins"/>
    <property type="match status" value="1"/>
</dbReference>
<keyword evidence="9" id="KW-0249">Electron transport</keyword>
<dbReference type="InterPro" id="IPR002429">
    <property type="entry name" value="CcO_II-like_C"/>
</dbReference>
<dbReference type="GO" id="GO:0016491">
    <property type="term" value="F:oxidoreductase activity"/>
    <property type="evidence" value="ECO:0007669"/>
    <property type="project" value="UniProtKB-KW"/>
</dbReference>
<evidence type="ECO:0000256" key="3">
    <source>
        <dbReference type="ARBA" id="ARBA00012949"/>
    </source>
</evidence>
<dbReference type="CDD" id="cd13919">
    <property type="entry name" value="CuRO_HCO_II_like_5"/>
    <property type="match status" value="1"/>
</dbReference>
<feature type="transmembrane region" description="Helical" evidence="17">
    <location>
        <begin position="84"/>
        <end position="105"/>
    </location>
</feature>
<dbReference type="Proteomes" id="UP000325957">
    <property type="component" value="Unassembled WGS sequence"/>
</dbReference>
<keyword evidence="11" id="KW-0186">Copper</keyword>
<feature type="region of interest" description="Disordered" evidence="16">
    <location>
        <begin position="283"/>
        <end position="328"/>
    </location>
</feature>
<dbReference type="PRINTS" id="PR01166">
    <property type="entry name" value="CYCOXIDASEII"/>
</dbReference>
<evidence type="ECO:0000256" key="13">
    <source>
        <dbReference type="ARBA" id="ARBA00024688"/>
    </source>
</evidence>
<dbReference type="InterPro" id="IPR001505">
    <property type="entry name" value="Copper_CuA"/>
</dbReference>
<comment type="catalytic activity">
    <reaction evidence="15">
        <text>4 Fe(II)-[cytochrome c] + O2 + 8 H(+)(in) = 4 Fe(III)-[cytochrome c] + 2 H2O + 4 H(+)(out)</text>
        <dbReference type="Rhea" id="RHEA:11436"/>
        <dbReference type="Rhea" id="RHEA-COMP:10350"/>
        <dbReference type="Rhea" id="RHEA-COMP:14399"/>
        <dbReference type="ChEBI" id="CHEBI:15377"/>
        <dbReference type="ChEBI" id="CHEBI:15378"/>
        <dbReference type="ChEBI" id="CHEBI:15379"/>
        <dbReference type="ChEBI" id="CHEBI:29033"/>
        <dbReference type="ChEBI" id="CHEBI:29034"/>
        <dbReference type="EC" id="7.1.1.9"/>
    </reaction>
</comment>